<accession>E5AT78</accession>
<evidence type="ECO:0000313" key="2">
    <source>
        <dbReference type="EMBL" id="CBW75752.1"/>
    </source>
</evidence>
<protein>
    <submittedName>
        <fullName evidence="2">Uncharacterized protein</fullName>
    </submittedName>
</protein>
<dbReference type="EMBL" id="FR687359">
    <property type="protein sequence ID" value="CBW75752.1"/>
    <property type="molecule type" value="Genomic_DNA"/>
</dbReference>
<feature type="compositionally biased region" description="Basic and acidic residues" evidence="1">
    <location>
        <begin position="1"/>
        <end position="17"/>
    </location>
</feature>
<proteinExistence type="predicted"/>
<organism evidence="2 3">
    <name type="scientific">Mycetohabitans rhizoxinica (strain DSM 19002 / CIP 109453 / HKI 454)</name>
    <name type="common">Paraburkholderia rhizoxinica</name>
    <dbReference type="NCBI Taxonomy" id="882378"/>
    <lineage>
        <taxon>Bacteria</taxon>
        <taxon>Pseudomonadati</taxon>
        <taxon>Pseudomonadota</taxon>
        <taxon>Betaproteobacteria</taxon>
        <taxon>Burkholderiales</taxon>
        <taxon>Burkholderiaceae</taxon>
        <taxon>Mycetohabitans</taxon>
    </lineage>
</organism>
<dbReference type="HOGENOM" id="CLU_3381037_0_0_4"/>
<evidence type="ECO:0000256" key="1">
    <source>
        <dbReference type="SAM" id="MobiDB-lite"/>
    </source>
</evidence>
<gene>
    <name evidence="2" type="ordered locus">RBRH_01342</name>
</gene>
<reference evidence="2 3" key="1">
    <citation type="journal article" date="2011" name="J. Bacteriol.">
        <title>Complete genome sequence of Burkholderia rhizoxinica, an endosymbiont of Rhizopus microsporus.</title>
        <authorList>
            <person name="Lackner G."/>
            <person name="Moebius N."/>
            <person name="Partida-Martinez L."/>
            <person name="Hertweck C."/>
        </authorList>
    </citation>
    <scope>NUCLEOTIDE SEQUENCE [LARGE SCALE GENOMIC DNA]</scope>
    <source>
        <strain evidence="3">DSM 19002 / CIP 109453 / HKI 454</strain>
    </source>
</reference>
<name>E5AT78_MYCRK</name>
<sequence>MEHRPVGRLSDTARLRDNGSNQRGNPRYDPQGT</sequence>
<dbReference type="AlphaFoldDB" id="E5AT78"/>
<feature type="region of interest" description="Disordered" evidence="1">
    <location>
        <begin position="1"/>
        <end position="33"/>
    </location>
</feature>
<dbReference type="KEGG" id="brh:RBRH_01342"/>
<dbReference type="Proteomes" id="UP000007437">
    <property type="component" value="Chromosome"/>
</dbReference>
<evidence type="ECO:0000313" key="3">
    <source>
        <dbReference type="Proteomes" id="UP000007437"/>
    </source>
</evidence>
<dbReference type="STRING" id="882378.RBRH_01342"/>